<sequence>MQFCLLNRYETGFCSVIRLGAHLRQRDATFCIQMPLASWFEWKQGKASRVALLLVCVEPNYVIMMRNGCH</sequence>
<protein>
    <submittedName>
        <fullName evidence="1">Uncharacterized protein</fullName>
    </submittedName>
</protein>
<name>A0A482X406_LAOST</name>
<evidence type="ECO:0000313" key="1">
    <source>
        <dbReference type="EMBL" id="RZF40412.1"/>
    </source>
</evidence>
<gene>
    <name evidence="1" type="ORF">LSTR_LSTR017084</name>
</gene>
<evidence type="ECO:0000313" key="2">
    <source>
        <dbReference type="Proteomes" id="UP000291343"/>
    </source>
</evidence>
<accession>A0A482X406</accession>
<dbReference type="InParanoid" id="A0A482X406"/>
<comment type="caution">
    <text evidence="1">The sequence shown here is derived from an EMBL/GenBank/DDBJ whole genome shotgun (WGS) entry which is preliminary data.</text>
</comment>
<dbReference type="EMBL" id="QKKF02018346">
    <property type="protein sequence ID" value="RZF40412.1"/>
    <property type="molecule type" value="Genomic_DNA"/>
</dbReference>
<organism evidence="1 2">
    <name type="scientific">Laodelphax striatellus</name>
    <name type="common">Small brown planthopper</name>
    <name type="synonym">Delphax striatella</name>
    <dbReference type="NCBI Taxonomy" id="195883"/>
    <lineage>
        <taxon>Eukaryota</taxon>
        <taxon>Metazoa</taxon>
        <taxon>Ecdysozoa</taxon>
        <taxon>Arthropoda</taxon>
        <taxon>Hexapoda</taxon>
        <taxon>Insecta</taxon>
        <taxon>Pterygota</taxon>
        <taxon>Neoptera</taxon>
        <taxon>Paraneoptera</taxon>
        <taxon>Hemiptera</taxon>
        <taxon>Auchenorrhyncha</taxon>
        <taxon>Fulgoroidea</taxon>
        <taxon>Delphacidae</taxon>
        <taxon>Criomorphinae</taxon>
        <taxon>Laodelphax</taxon>
    </lineage>
</organism>
<dbReference type="AlphaFoldDB" id="A0A482X406"/>
<proteinExistence type="predicted"/>
<dbReference type="Proteomes" id="UP000291343">
    <property type="component" value="Unassembled WGS sequence"/>
</dbReference>
<reference evidence="1 2" key="1">
    <citation type="journal article" date="2017" name="Gigascience">
        <title>Genome sequence of the small brown planthopper, Laodelphax striatellus.</title>
        <authorList>
            <person name="Zhu J."/>
            <person name="Jiang F."/>
            <person name="Wang X."/>
            <person name="Yang P."/>
            <person name="Bao Y."/>
            <person name="Zhao W."/>
            <person name="Wang W."/>
            <person name="Lu H."/>
            <person name="Wang Q."/>
            <person name="Cui N."/>
            <person name="Li J."/>
            <person name="Chen X."/>
            <person name="Luo L."/>
            <person name="Yu J."/>
            <person name="Kang L."/>
            <person name="Cui F."/>
        </authorList>
    </citation>
    <scope>NUCLEOTIDE SEQUENCE [LARGE SCALE GENOMIC DNA]</scope>
    <source>
        <strain evidence="1">Lst14</strain>
    </source>
</reference>
<keyword evidence="2" id="KW-1185">Reference proteome</keyword>